<feature type="active site" evidence="5 6">
    <location>
        <position position="193"/>
    </location>
</feature>
<dbReference type="PROSITE" id="PS50122">
    <property type="entry name" value="CHEB"/>
    <property type="match status" value="1"/>
</dbReference>
<comment type="subcellular location">
    <subcellularLocation>
        <location evidence="5">Cytoplasm</location>
    </subcellularLocation>
</comment>
<organism evidence="10 11">
    <name type="scientific">Andreesenia angusta</name>
    <dbReference type="NCBI Taxonomy" id="39480"/>
    <lineage>
        <taxon>Bacteria</taxon>
        <taxon>Bacillati</taxon>
        <taxon>Bacillota</taxon>
        <taxon>Tissierellia</taxon>
        <taxon>Tissierellales</taxon>
        <taxon>Gottschalkiaceae</taxon>
        <taxon>Andreesenia</taxon>
    </lineage>
</organism>
<dbReference type="GO" id="GO:0006935">
    <property type="term" value="P:chemotaxis"/>
    <property type="evidence" value="ECO:0007669"/>
    <property type="project" value="UniProtKB-UniRule"/>
</dbReference>
<dbReference type="GO" id="GO:0008984">
    <property type="term" value="F:protein-glutamate methylesterase activity"/>
    <property type="evidence" value="ECO:0007669"/>
    <property type="project" value="UniProtKB-UniRule"/>
</dbReference>
<feature type="domain" description="CheB-type methylesterase" evidence="9">
    <location>
        <begin position="160"/>
        <end position="344"/>
    </location>
</feature>
<dbReference type="InterPro" id="IPR011006">
    <property type="entry name" value="CheY-like_superfamily"/>
</dbReference>
<evidence type="ECO:0000256" key="6">
    <source>
        <dbReference type="PROSITE-ProRule" id="PRU00050"/>
    </source>
</evidence>
<dbReference type="InterPro" id="IPR008248">
    <property type="entry name" value="CheB-like"/>
</dbReference>
<dbReference type="Pfam" id="PF01339">
    <property type="entry name" value="CheB_methylest"/>
    <property type="match status" value="1"/>
</dbReference>
<dbReference type="Gene3D" id="3.40.50.180">
    <property type="entry name" value="Methylesterase CheB, C-terminal domain"/>
    <property type="match status" value="1"/>
</dbReference>
<keyword evidence="1 5" id="KW-0963">Cytoplasm</keyword>
<dbReference type="PIRSF" id="PIRSF000876">
    <property type="entry name" value="RR_chemtxs_CheB"/>
    <property type="match status" value="1"/>
</dbReference>
<dbReference type="InterPro" id="IPR001789">
    <property type="entry name" value="Sig_transdc_resp-reg_receiver"/>
</dbReference>
<dbReference type="GO" id="GO:0005737">
    <property type="term" value="C:cytoplasm"/>
    <property type="evidence" value="ECO:0007669"/>
    <property type="project" value="UniProtKB-SubCell"/>
</dbReference>
<dbReference type="EC" id="3.1.1.61" evidence="5"/>
<sequence length="344" mass="38020">MNRNRKVKVLVVDDSRLSREIISRGISRDENIVVVGQASDPFEARDRIEELNPDVITLDINMPKMNGIEFLRKLMSQHPIPTVVISGMKEKLMESLEAGAVDFVSKPDVKTKKDLEGFLKELEYKVKTASTAKLVKLKNEDSKSRDVEAEPKRDLNKRIKVIAVGASTGGTEAFFKLIKQLPTNIPGMVVVQHMPSSFTKMYADRLNSQTGFEVIEAKSGDEVKPGRIIIAPGDFHMQVRPENGKLTVRCYEGEKVSGHCPSVDVLFESVAEHVGKKALGVILTGMGRDGAKGLLSMKQRGAYTIGQDRDTSVVYGMPMVSYNIGAVEKQVPIDKMGKAIVEYL</sequence>
<dbReference type="SUPFAM" id="SSF52738">
    <property type="entry name" value="Methylesterase CheB, C-terminal domain"/>
    <property type="match status" value="1"/>
</dbReference>
<comment type="caution">
    <text evidence="10">The sequence shown here is derived from an EMBL/GenBank/DDBJ whole genome shotgun (WGS) entry which is preliminary data.</text>
</comment>
<comment type="catalytic activity">
    <reaction evidence="4 5">
        <text>[protein]-L-glutamate 5-O-methyl ester + H2O = L-glutamyl-[protein] + methanol + H(+)</text>
        <dbReference type="Rhea" id="RHEA:23236"/>
        <dbReference type="Rhea" id="RHEA-COMP:10208"/>
        <dbReference type="Rhea" id="RHEA-COMP:10311"/>
        <dbReference type="ChEBI" id="CHEBI:15377"/>
        <dbReference type="ChEBI" id="CHEBI:15378"/>
        <dbReference type="ChEBI" id="CHEBI:17790"/>
        <dbReference type="ChEBI" id="CHEBI:29973"/>
        <dbReference type="ChEBI" id="CHEBI:82795"/>
        <dbReference type="EC" id="3.1.1.61"/>
    </reaction>
</comment>
<evidence type="ECO:0000256" key="3">
    <source>
        <dbReference type="ARBA" id="ARBA00022801"/>
    </source>
</evidence>
<dbReference type="PROSITE" id="PS50110">
    <property type="entry name" value="RESPONSE_REGULATORY"/>
    <property type="match status" value="1"/>
</dbReference>
<evidence type="ECO:0000256" key="2">
    <source>
        <dbReference type="ARBA" id="ARBA00022500"/>
    </source>
</evidence>
<dbReference type="SUPFAM" id="SSF52172">
    <property type="entry name" value="CheY-like"/>
    <property type="match status" value="1"/>
</dbReference>
<evidence type="ECO:0000256" key="1">
    <source>
        <dbReference type="ARBA" id="ARBA00022490"/>
    </source>
</evidence>
<keyword evidence="3 5" id="KW-0378">Hydrolase</keyword>
<dbReference type="SMART" id="SM00448">
    <property type="entry name" value="REC"/>
    <property type="match status" value="1"/>
</dbReference>
<dbReference type="RefSeq" id="WP_071060595.1">
    <property type="nucleotide sequence ID" value="NZ_MKIE01000001.1"/>
</dbReference>
<keyword evidence="5 7" id="KW-0597">Phosphoprotein</keyword>
<evidence type="ECO:0000256" key="4">
    <source>
        <dbReference type="ARBA" id="ARBA00048267"/>
    </source>
</evidence>
<name>A0A1S1VAL7_9FIRM</name>
<feature type="active site" evidence="5 6">
    <location>
        <position position="289"/>
    </location>
</feature>
<feature type="modified residue" description="4-aspartylphosphate" evidence="5 7">
    <location>
        <position position="59"/>
    </location>
</feature>
<comment type="domain">
    <text evidence="5">Contains a C-terminal catalytic domain, and an N-terminal region which modulates catalytic activity.</text>
</comment>
<comment type="function">
    <text evidence="5">Involved in chemotaxis. Part of a chemotaxis signal transduction system that modulates chemotaxis in response to various stimuli. Catalyzes the demethylation of specific methylglutamate residues introduced into the chemoreceptors (methyl-accepting chemotaxis proteins or MCP) by CheR. Also mediates the irreversible deamidation of specific glutamine residues to glutamic acid.</text>
</comment>
<evidence type="ECO:0000256" key="7">
    <source>
        <dbReference type="PROSITE-ProRule" id="PRU00169"/>
    </source>
</evidence>
<evidence type="ECO:0000313" key="11">
    <source>
        <dbReference type="Proteomes" id="UP000180254"/>
    </source>
</evidence>
<dbReference type="Pfam" id="PF00072">
    <property type="entry name" value="Response_reg"/>
    <property type="match status" value="1"/>
</dbReference>
<dbReference type="OrthoDB" id="9785745at2"/>
<dbReference type="GO" id="GO:0050568">
    <property type="term" value="F:protein-glutamine glutaminase activity"/>
    <property type="evidence" value="ECO:0007669"/>
    <property type="project" value="UniProtKB-UniRule"/>
</dbReference>
<evidence type="ECO:0000256" key="5">
    <source>
        <dbReference type="HAMAP-Rule" id="MF_00099"/>
    </source>
</evidence>
<evidence type="ECO:0000259" key="9">
    <source>
        <dbReference type="PROSITE" id="PS50122"/>
    </source>
</evidence>
<dbReference type="AlphaFoldDB" id="A0A1S1VAL7"/>
<evidence type="ECO:0000313" key="10">
    <source>
        <dbReference type="EMBL" id="OHW63247.1"/>
    </source>
</evidence>
<dbReference type="HAMAP" id="MF_00099">
    <property type="entry name" value="CheB_chemtxs"/>
    <property type="match status" value="1"/>
</dbReference>
<dbReference type="CDD" id="cd17541">
    <property type="entry name" value="REC_CheB-like"/>
    <property type="match status" value="1"/>
</dbReference>
<keyword evidence="2 5" id="KW-0145">Chemotaxis</keyword>
<dbReference type="PANTHER" id="PTHR42872:SF6">
    <property type="entry name" value="PROTEIN-GLUTAMATE METHYLESTERASE_PROTEIN-GLUTAMINE GLUTAMINASE"/>
    <property type="match status" value="1"/>
</dbReference>
<feature type="active site" evidence="5 6">
    <location>
        <position position="167"/>
    </location>
</feature>
<protein>
    <recommendedName>
        <fullName evidence="5">Protein-glutamate methylesterase/protein-glutamine glutaminase</fullName>
        <ecNumber evidence="5">3.1.1.61</ecNumber>
        <ecNumber evidence="5">3.5.1.44</ecNumber>
    </recommendedName>
</protein>
<proteinExistence type="inferred from homology"/>
<reference evidence="10 11" key="1">
    <citation type="submission" date="2016-09" db="EMBL/GenBank/DDBJ databases">
        <title>Genome sequence of Eubacterium angustum.</title>
        <authorList>
            <person name="Poehlein A."/>
            <person name="Daniel R."/>
        </authorList>
    </citation>
    <scope>NUCLEOTIDE SEQUENCE [LARGE SCALE GENOMIC DNA]</scope>
    <source>
        <strain evidence="10 11">DSM 1989</strain>
    </source>
</reference>
<comment type="PTM">
    <text evidence="5">Phosphorylated by CheA. Phosphorylation of the N-terminal regulatory domain activates the methylesterase activity.</text>
</comment>
<dbReference type="CDD" id="cd16432">
    <property type="entry name" value="CheB_Rec"/>
    <property type="match status" value="1"/>
</dbReference>
<dbReference type="NCBIfam" id="NF001965">
    <property type="entry name" value="PRK00742.1"/>
    <property type="match status" value="1"/>
</dbReference>
<dbReference type="STRING" id="39480.EUAN_01110"/>
<dbReference type="Proteomes" id="UP000180254">
    <property type="component" value="Unassembled WGS sequence"/>
</dbReference>
<keyword evidence="11" id="KW-1185">Reference proteome</keyword>
<dbReference type="EMBL" id="MKIE01000001">
    <property type="protein sequence ID" value="OHW63247.1"/>
    <property type="molecule type" value="Genomic_DNA"/>
</dbReference>
<dbReference type="InterPro" id="IPR000673">
    <property type="entry name" value="Sig_transdc_resp-reg_Me-estase"/>
</dbReference>
<accession>A0A1S1VAL7</accession>
<evidence type="ECO:0000259" key="8">
    <source>
        <dbReference type="PROSITE" id="PS50110"/>
    </source>
</evidence>
<gene>
    <name evidence="10" type="primary">cheB_1</name>
    <name evidence="5" type="synonym">cheB</name>
    <name evidence="10" type="ORF">EUAN_01110</name>
</gene>
<dbReference type="InterPro" id="IPR035909">
    <property type="entry name" value="CheB_C"/>
</dbReference>
<dbReference type="PANTHER" id="PTHR42872">
    <property type="entry name" value="PROTEIN-GLUTAMATE METHYLESTERASE/PROTEIN-GLUTAMINE GLUTAMINASE"/>
    <property type="match status" value="1"/>
</dbReference>
<dbReference type="GO" id="GO:0000156">
    <property type="term" value="F:phosphorelay response regulator activity"/>
    <property type="evidence" value="ECO:0007669"/>
    <property type="project" value="InterPro"/>
</dbReference>
<feature type="domain" description="Response regulatory" evidence="8">
    <location>
        <begin position="8"/>
        <end position="121"/>
    </location>
</feature>
<dbReference type="EC" id="3.5.1.44" evidence="5"/>
<dbReference type="NCBIfam" id="NF009206">
    <property type="entry name" value="PRK12555.1"/>
    <property type="match status" value="1"/>
</dbReference>
<comment type="similarity">
    <text evidence="5">Belongs to the CheB family.</text>
</comment>
<dbReference type="Gene3D" id="3.40.50.2300">
    <property type="match status" value="1"/>
</dbReference>
<comment type="catalytic activity">
    <reaction evidence="5">
        <text>L-glutaminyl-[protein] + H2O = L-glutamyl-[protein] + NH4(+)</text>
        <dbReference type="Rhea" id="RHEA:16441"/>
        <dbReference type="Rhea" id="RHEA-COMP:10207"/>
        <dbReference type="Rhea" id="RHEA-COMP:10208"/>
        <dbReference type="ChEBI" id="CHEBI:15377"/>
        <dbReference type="ChEBI" id="CHEBI:28938"/>
        <dbReference type="ChEBI" id="CHEBI:29973"/>
        <dbReference type="ChEBI" id="CHEBI:30011"/>
        <dbReference type="EC" id="3.5.1.44"/>
    </reaction>
</comment>